<comment type="caution">
    <text evidence="1">The sequence shown here is derived from an EMBL/GenBank/DDBJ whole genome shotgun (WGS) entry which is preliminary data.</text>
</comment>
<evidence type="ECO:0000313" key="1">
    <source>
        <dbReference type="EMBL" id="KAH6637196.1"/>
    </source>
</evidence>
<dbReference type="Proteomes" id="UP000724584">
    <property type="component" value="Unassembled WGS sequence"/>
</dbReference>
<keyword evidence="2" id="KW-1185">Reference proteome</keyword>
<sequence>MTIPVRSCALCGWVVEDGEASTSWLNQFRGLCSSPKGIILTGVGRYSDRRRGAFFAPPDPNARWDDPGYEHPDEDEFAVMRPQDINGKRGFIFHDPCWSLLEQAYHPAPVPRERLFEVCDSLPLVVGGFRINWGREYGGAIVMRVDDCFPWENQIGNRFGGGYTADPLAAAEVGNLLADTPRASSEPEHPLLPLRPLRRTGQDPFNSLPLELCSVVAEYLPTSDVLNARHASRSFWHVFHDQQFWASRFRGGLDRSWLFEVRDDKTASRNWCSLYRRTIDSHIEVGLRERKRIWAFIQHIAPILELKWGEVPSESLPEERRDWALAAGSMPDQQPESFCHLEKACRRVRSKQVAIPDGISQVATSTIRVGDSEYIAGITFSTPSGEALRLGYNTGRWHSVDISGLAGFNLAVGSGGIHALQCIDGRTKKPSAWLGCPDDVPRTERLALGHRITALDVGFDAFRIVSLSIARETNTTTEDRESTLRSSAIWYPDVPSPGLDLNEAFFVPLKSYTWGYKPVFWTCFGGPGGAYLPNLTKVMVSMYGILLRIDFSFDKEVPVECRMFGRNKLPEDKPPVIFQIDGPGGEVIDKVEVCQQFPGESQSNAGWLGEEGRLVWLKMGTNRGRECKFGTRSKLRSRPIVTRKISAAPGTAIIGFFGARVCDTLGLSRPQREEKANLSLPFTHSTAISALA</sequence>
<dbReference type="EMBL" id="JAGIZQ010000003">
    <property type="protein sequence ID" value="KAH6637196.1"/>
    <property type="molecule type" value="Genomic_DNA"/>
</dbReference>
<reference evidence="1 2" key="1">
    <citation type="journal article" date="2021" name="Nat. Commun.">
        <title>Genetic determinants of endophytism in the Arabidopsis root mycobiome.</title>
        <authorList>
            <person name="Mesny F."/>
            <person name="Miyauchi S."/>
            <person name="Thiergart T."/>
            <person name="Pickel B."/>
            <person name="Atanasova L."/>
            <person name="Karlsson M."/>
            <person name="Huettel B."/>
            <person name="Barry K.W."/>
            <person name="Haridas S."/>
            <person name="Chen C."/>
            <person name="Bauer D."/>
            <person name="Andreopoulos W."/>
            <person name="Pangilinan J."/>
            <person name="LaButti K."/>
            <person name="Riley R."/>
            <person name="Lipzen A."/>
            <person name="Clum A."/>
            <person name="Drula E."/>
            <person name="Henrissat B."/>
            <person name="Kohler A."/>
            <person name="Grigoriev I.V."/>
            <person name="Martin F.M."/>
            <person name="Hacquard S."/>
        </authorList>
    </citation>
    <scope>NUCLEOTIDE SEQUENCE [LARGE SCALE GENOMIC DNA]</scope>
    <source>
        <strain evidence="1 2">MPI-SDFR-AT-0079</strain>
    </source>
</reference>
<name>A0ACB7PED1_9PEZI</name>
<proteinExistence type="predicted"/>
<organism evidence="1 2">
    <name type="scientific">Chaetomium tenue</name>
    <dbReference type="NCBI Taxonomy" id="1854479"/>
    <lineage>
        <taxon>Eukaryota</taxon>
        <taxon>Fungi</taxon>
        <taxon>Dikarya</taxon>
        <taxon>Ascomycota</taxon>
        <taxon>Pezizomycotina</taxon>
        <taxon>Sordariomycetes</taxon>
        <taxon>Sordariomycetidae</taxon>
        <taxon>Sordariales</taxon>
        <taxon>Chaetomiaceae</taxon>
        <taxon>Chaetomium</taxon>
    </lineage>
</organism>
<accession>A0ACB7PED1</accession>
<evidence type="ECO:0000313" key="2">
    <source>
        <dbReference type="Proteomes" id="UP000724584"/>
    </source>
</evidence>
<protein>
    <submittedName>
        <fullName evidence="1">Uncharacterized protein</fullName>
    </submittedName>
</protein>
<gene>
    <name evidence="1" type="ORF">F5144DRAFT_209027</name>
</gene>